<gene>
    <name evidence="2" type="ORF">LMG032447_00468</name>
</gene>
<keyword evidence="1" id="KW-1133">Transmembrane helix</keyword>
<sequence length="170" mass="19918">MKLYNRLYIGLLRWFYGIDGVIDEYKEQKLNKFGNIAFILLMIYLILSTFVTLLFWAKYGDGVLINLVLLNMAVFFVSALIEGFYVFKNKLDKTYSKSPDNQKKKYQRKAIRVGVFFGFWMYLSTGILDYIIDKTSLVNLLSIQSIGRGIIQGVFFGAFMYLMFKHRIDK</sequence>
<organism evidence="2 3">
    <name type="scientific">Convivina praedatoris</name>
    <dbReference type="NCBI Taxonomy" id="2880963"/>
    <lineage>
        <taxon>Bacteria</taxon>
        <taxon>Bacillati</taxon>
        <taxon>Bacillota</taxon>
        <taxon>Bacilli</taxon>
        <taxon>Lactobacillales</taxon>
        <taxon>Lactobacillaceae</taxon>
        <taxon>Convivina</taxon>
    </lineage>
</organism>
<dbReference type="RefSeq" id="WP_248705902.1">
    <property type="nucleotide sequence ID" value="NZ_CAKOET010000002.1"/>
</dbReference>
<evidence type="ECO:0000313" key="2">
    <source>
        <dbReference type="EMBL" id="CAH1852031.1"/>
    </source>
</evidence>
<dbReference type="Pfam" id="PF11683">
    <property type="entry name" value="DUF3278"/>
    <property type="match status" value="1"/>
</dbReference>
<dbReference type="EMBL" id="CAKOEU010000002">
    <property type="protein sequence ID" value="CAH1852031.1"/>
    <property type="molecule type" value="Genomic_DNA"/>
</dbReference>
<feature type="transmembrane region" description="Helical" evidence="1">
    <location>
        <begin position="36"/>
        <end position="57"/>
    </location>
</feature>
<protein>
    <recommendedName>
        <fullName evidence="4">DUF3278 domain-containing protein</fullName>
    </recommendedName>
</protein>
<keyword evidence="3" id="KW-1185">Reference proteome</keyword>
<evidence type="ECO:0000256" key="1">
    <source>
        <dbReference type="SAM" id="Phobius"/>
    </source>
</evidence>
<evidence type="ECO:0008006" key="4">
    <source>
        <dbReference type="Google" id="ProtNLM"/>
    </source>
</evidence>
<feature type="transmembrane region" description="Helical" evidence="1">
    <location>
        <begin position="113"/>
        <end position="132"/>
    </location>
</feature>
<feature type="transmembrane region" description="Helical" evidence="1">
    <location>
        <begin position="138"/>
        <end position="164"/>
    </location>
</feature>
<comment type="caution">
    <text evidence="2">The sequence shown here is derived from an EMBL/GenBank/DDBJ whole genome shotgun (WGS) entry which is preliminary data.</text>
</comment>
<evidence type="ECO:0000313" key="3">
    <source>
        <dbReference type="Proteomes" id="UP000838102"/>
    </source>
</evidence>
<keyword evidence="1" id="KW-0472">Membrane</keyword>
<dbReference type="InterPro" id="IPR021697">
    <property type="entry name" value="DUF3278"/>
</dbReference>
<name>A0ABM9D0Y6_9LACO</name>
<dbReference type="Proteomes" id="UP000838102">
    <property type="component" value="Unassembled WGS sequence"/>
</dbReference>
<feature type="transmembrane region" description="Helical" evidence="1">
    <location>
        <begin position="63"/>
        <end position="87"/>
    </location>
</feature>
<keyword evidence="1" id="KW-0812">Transmembrane</keyword>
<proteinExistence type="predicted"/>
<reference evidence="2" key="1">
    <citation type="submission" date="2022-03" db="EMBL/GenBank/DDBJ databases">
        <authorList>
            <person name="Hettiarachchi G."/>
        </authorList>
    </citation>
    <scope>NUCLEOTIDE SEQUENCE</scope>
    <source>
        <strain evidence="2">LMG 32447</strain>
    </source>
</reference>
<accession>A0ABM9D0Y6</accession>